<proteinExistence type="predicted"/>
<name>A0AAV2J2L4_KNICA</name>
<feature type="compositionally biased region" description="Pro residues" evidence="1">
    <location>
        <begin position="51"/>
        <end position="65"/>
    </location>
</feature>
<reference evidence="2 3" key="1">
    <citation type="submission" date="2024-04" db="EMBL/GenBank/DDBJ databases">
        <authorList>
            <person name="Waldvogel A.-M."/>
            <person name="Schoenle A."/>
        </authorList>
    </citation>
    <scope>NUCLEOTIDE SEQUENCE [LARGE SCALE GENOMIC DNA]</scope>
</reference>
<evidence type="ECO:0000313" key="3">
    <source>
        <dbReference type="Proteomes" id="UP001497482"/>
    </source>
</evidence>
<dbReference type="EMBL" id="OZ035832">
    <property type="protein sequence ID" value="CAL1571769.1"/>
    <property type="molecule type" value="Genomic_DNA"/>
</dbReference>
<evidence type="ECO:0000256" key="1">
    <source>
        <dbReference type="SAM" id="MobiDB-lite"/>
    </source>
</evidence>
<gene>
    <name evidence="2" type="ORF">KC01_LOCUS3860</name>
</gene>
<feature type="compositionally biased region" description="Low complexity" evidence="1">
    <location>
        <begin position="8"/>
        <end position="29"/>
    </location>
</feature>
<dbReference type="AlphaFoldDB" id="A0AAV2J2L4"/>
<organism evidence="2 3">
    <name type="scientific">Knipowitschia caucasica</name>
    <name type="common">Caucasian dwarf goby</name>
    <name type="synonym">Pomatoschistus caucasicus</name>
    <dbReference type="NCBI Taxonomy" id="637954"/>
    <lineage>
        <taxon>Eukaryota</taxon>
        <taxon>Metazoa</taxon>
        <taxon>Chordata</taxon>
        <taxon>Craniata</taxon>
        <taxon>Vertebrata</taxon>
        <taxon>Euteleostomi</taxon>
        <taxon>Actinopterygii</taxon>
        <taxon>Neopterygii</taxon>
        <taxon>Teleostei</taxon>
        <taxon>Neoteleostei</taxon>
        <taxon>Acanthomorphata</taxon>
        <taxon>Gobiaria</taxon>
        <taxon>Gobiiformes</taxon>
        <taxon>Gobioidei</taxon>
        <taxon>Gobiidae</taxon>
        <taxon>Gobiinae</taxon>
        <taxon>Knipowitschia</taxon>
    </lineage>
</organism>
<evidence type="ECO:0000313" key="2">
    <source>
        <dbReference type="EMBL" id="CAL1571769.1"/>
    </source>
</evidence>
<feature type="region of interest" description="Disordered" evidence="1">
    <location>
        <begin position="1"/>
        <end position="114"/>
    </location>
</feature>
<protein>
    <submittedName>
        <fullName evidence="2">Uncharacterized protein</fullName>
    </submittedName>
</protein>
<dbReference type="Proteomes" id="UP001497482">
    <property type="component" value="Chromosome 10"/>
</dbReference>
<sequence length="114" mass="11791">MSSPLLFPVALPTSPSSVSSTPSFSFLPSGPHPSYPSHMVLTPPLLLPGSSPGPNPSRPVGPHPSSPSHSGPHPSYPSPSGSSKPPHTPVGVLTPLFPLPSLPQVLNPYLRSRQ</sequence>
<feature type="compositionally biased region" description="Low complexity" evidence="1">
    <location>
        <begin position="66"/>
        <end position="85"/>
    </location>
</feature>
<keyword evidence="3" id="KW-1185">Reference proteome</keyword>
<feature type="compositionally biased region" description="Low complexity" evidence="1">
    <location>
        <begin position="41"/>
        <end position="50"/>
    </location>
</feature>
<accession>A0AAV2J2L4</accession>